<dbReference type="InterPro" id="IPR020841">
    <property type="entry name" value="PKS_Beta-ketoAc_synthase_dom"/>
</dbReference>
<dbReference type="InterPro" id="IPR036291">
    <property type="entry name" value="NAD(P)-bd_dom_sf"/>
</dbReference>
<proteinExistence type="predicted"/>
<dbReference type="EMBL" id="LSBJ02000006">
    <property type="protein sequence ID" value="OAQ63678.2"/>
    <property type="molecule type" value="Genomic_DNA"/>
</dbReference>
<dbReference type="InterPro" id="IPR020807">
    <property type="entry name" value="PKS_DH"/>
</dbReference>
<evidence type="ECO:0000259" key="9">
    <source>
        <dbReference type="PROSITE" id="PS52004"/>
    </source>
</evidence>
<dbReference type="SUPFAM" id="SSF53335">
    <property type="entry name" value="S-adenosyl-L-methionine-dependent methyltransferases"/>
    <property type="match status" value="1"/>
</dbReference>
<dbReference type="InterPro" id="IPR001227">
    <property type="entry name" value="Ac_transferase_dom_sf"/>
</dbReference>
<gene>
    <name evidence="11" type="ORF">VFPPC_09670</name>
</gene>
<dbReference type="InterPro" id="IPR013154">
    <property type="entry name" value="ADH-like_N"/>
</dbReference>
<dbReference type="Gene3D" id="3.40.50.150">
    <property type="entry name" value="Vaccinia Virus protein VP39"/>
    <property type="match status" value="1"/>
</dbReference>
<dbReference type="PANTHER" id="PTHR43775">
    <property type="entry name" value="FATTY ACID SYNTHASE"/>
    <property type="match status" value="1"/>
</dbReference>
<feature type="active site" description="Proton donor; for dehydratase activity" evidence="7">
    <location>
        <position position="1231"/>
    </location>
</feature>
<dbReference type="InterPro" id="IPR032821">
    <property type="entry name" value="PKS_assoc"/>
</dbReference>
<feature type="region of interest" description="N-terminal hotdog fold" evidence="7">
    <location>
        <begin position="1020"/>
        <end position="1158"/>
    </location>
</feature>
<dbReference type="SMART" id="SM00829">
    <property type="entry name" value="PKS_ER"/>
    <property type="match status" value="1"/>
</dbReference>
<dbReference type="InterPro" id="IPR014031">
    <property type="entry name" value="Ketoacyl_synth_C"/>
</dbReference>
<protein>
    <submittedName>
        <fullName evidence="11">Polyketide synthase</fullName>
    </submittedName>
</protein>
<evidence type="ECO:0000256" key="4">
    <source>
        <dbReference type="ARBA" id="ARBA00023002"/>
    </source>
</evidence>
<dbReference type="GO" id="GO:0044550">
    <property type="term" value="P:secondary metabolite biosynthetic process"/>
    <property type="evidence" value="ECO:0007669"/>
    <property type="project" value="TreeGrafter"/>
</dbReference>
<dbReference type="CDD" id="cd00833">
    <property type="entry name" value="PKS"/>
    <property type="match status" value="1"/>
</dbReference>
<dbReference type="GeneID" id="28852162"/>
<dbReference type="KEGG" id="pchm:VFPPC_09670"/>
<dbReference type="InterPro" id="IPR020843">
    <property type="entry name" value="ER"/>
</dbReference>
<evidence type="ECO:0000256" key="2">
    <source>
        <dbReference type="ARBA" id="ARBA00022553"/>
    </source>
</evidence>
<dbReference type="InterPro" id="IPR002364">
    <property type="entry name" value="Quin_OxRdtase/zeta-crystal_CS"/>
</dbReference>
<dbReference type="CDD" id="cd02440">
    <property type="entry name" value="AdoMet_MTases"/>
    <property type="match status" value="1"/>
</dbReference>
<dbReference type="SUPFAM" id="SSF51735">
    <property type="entry name" value="NAD(P)-binding Rossmann-fold domains"/>
    <property type="match status" value="2"/>
</dbReference>
<dbReference type="Pfam" id="PF13602">
    <property type="entry name" value="ADH_zinc_N_2"/>
    <property type="match status" value="1"/>
</dbReference>
<evidence type="ECO:0000259" key="10">
    <source>
        <dbReference type="PROSITE" id="PS52019"/>
    </source>
</evidence>
<dbReference type="Pfam" id="PF00109">
    <property type="entry name" value="ketoacyl-synt"/>
    <property type="match status" value="1"/>
</dbReference>
<dbReference type="GO" id="GO:0008270">
    <property type="term" value="F:zinc ion binding"/>
    <property type="evidence" value="ECO:0007669"/>
    <property type="project" value="InterPro"/>
</dbReference>
<dbReference type="SUPFAM" id="SSF53901">
    <property type="entry name" value="Thiolase-like"/>
    <property type="match status" value="1"/>
</dbReference>
<keyword evidence="5" id="KW-0511">Multifunctional enzyme</keyword>
<evidence type="ECO:0000256" key="3">
    <source>
        <dbReference type="ARBA" id="ARBA00022679"/>
    </source>
</evidence>
<dbReference type="InterPro" id="IPR029063">
    <property type="entry name" value="SAM-dependent_MTases_sf"/>
</dbReference>
<evidence type="ECO:0000256" key="6">
    <source>
        <dbReference type="ARBA" id="ARBA00023315"/>
    </source>
</evidence>
<feature type="active site" description="Proton acceptor; for dehydratase activity" evidence="7">
    <location>
        <position position="1052"/>
    </location>
</feature>
<dbReference type="InterPro" id="IPR049551">
    <property type="entry name" value="PKS_DH_C"/>
</dbReference>
<dbReference type="Gene3D" id="3.10.129.110">
    <property type="entry name" value="Polyketide synthase dehydratase"/>
    <property type="match status" value="1"/>
</dbReference>
<dbReference type="Pfam" id="PF02801">
    <property type="entry name" value="Ketoacyl-synt_C"/>
    <property type="match status" value="1"/>
</dbReference>
<dbReference type="SMART" id="SM00825">
    <property type="entry name" value="PKS_KS"/>
    <property type="match status" value="1"/>
</dbReference>
<dbReference type="InterPro" id="IPR014030">
    <property type="entry name" value="Ketoacyl_synth_N"/>
</dbReference>
<dbReference type="InterPro" id="IPR050091">
    <property type="entry name" value="PKS_NRPS_Biosynth_Enz"/>
</dbReference>
<evidence type="ECO:0000313" key="12">
    <source>
        <dbReference type="Proteomes" id="UP000078397"/>
    </source>
</evidence>
<accession>A0A179FE94</accession>
<dbReference type="Gene3D" id="3.90.180.10">
    <property type="entry name" value="Medium-chain alcohol dehydrogenases, catalytic domain"/>
    <property type="match status" value="1"/>
</dbReference>
<dbReference type="RefSeq" id="XP_022284243.1">
    <property type="nucleotide sequence ID" value="XM_022428668.1"/>
</dbReference>
<evidence type="ECO:0000256" key="1">
    <source>
        <dbReference type="ARBA" id="ARBA00022450"/>
    </source>
</evidence>
<keyword evidence="6" id="KW-0012">Acyltransferase</keyword>
<evidence type="ECO:0000259" key="8">
    <source>
        <dbReference type="PROSITE" id="PS50075"/>
    </source>
</evidence>
<dbReference type="PANTHER" id="PTHR43775:SF28">
    <property type="entry name" value="SYNTHASE, PUTATIVE-RELATED"/>
    <property type="match status" value="1"/>
</dbReference>
<dbReference type="SUPFAM" id="SSF50129">
    <property type="entry name" value="GroES-like"/>
    <property type="match status" value="1"/>
</dbReference>
<dbReference type="SUPFAM" id="SSF55048">
    <property type="entry name" value="Probable ACP-binding domain of malonyl-CoA ACP transacylase"/>
    <property type="match status" value="1"/>
</dbReference>
<keyword evidence="3" id="KW-0808">Transferase</keyword>
<dbReference type="InterPro" id="IPR057326">
    <property type="entry name" value="KR_dom"/>
</dbReference>
<dbReference type="InterPro" id="IPR014043">
    <property type="entry name" value="Acyl_transferase_dom"/>
</dbReference>
<evidence type="ECO:0000313" key="11">
    <source>
        <dbReference type="EMBL" id="OAQ63678.2"/>
    </source>
</evidence>
<dbReference type="SUPFAM" id="SSF52151">
    <property type="entry name" value="FabD/lysophospholipase-like"/>
    <property type="match status" value="1"/>
</dbReference>
<dbReference type="InterPro" id="IPR020806">
    <property type="entry name" value="PKS_PP-bd"/>
</dbReference>
<dbReference type="InterPro" id="IPR042104">
    <property type="entry name" value="PKS_dehydratase_sf"/>
</dbReference>
<dbReference type="GO" id="GO:0016491">
    <property type="term" value="F:oxidoreductase activity"/>
    <property type="evidence" value="ECO:0007669"/>
    <property type="project" value="UniProtKB-KW"/>
</dbReference>
<dbReference type="FunFam" id="3.40.50.720:FF:000209">
    <property type="entry name" value="Polyketide synthase Pks12"/>
    <property type="match status" value="1"/>
</dbReference>
<dbReference type="Gene3D" id="3.40.50.720">
    <property type="entry name" value="NAD(P)-binding Rossmann-like Domain"/>
    <property type="match status" value="1"/>
</dbReference>
<dbReference type="Pfam" id="PF21089">
    <property type="entry name" value="PKS_DH_N"/>
    <property type="match status" value="1"/>
</dbReference>
<dbReference type="CDD" id="cd05195">
    <property type="entry name" value="enoyl_red"/>
    <property type="match status" value="1"/>
</dbReference>
<dbReference type="Pfam" id="PF00550">
    <property type="entry name" value="PP-binding"/>
    <property type="match status" value="1"/>
</dbReference>
<dbReference type="InterPro" id="IPR009081">
    <property type="entry name" value="PP-bd_ACP"/>
</dbReference>
<dbReference type="SUPFAM" id="SSF47336">
    <property type="entry name" value="ACP-like"/>
    <property type="match status" value="1"/>
</dbReference>
<dbReference type="Gene3D" id="3.40.366.10">
    <property type="entry name" value="Malonyl-Coenzyme A Acyl Carrier Protein, domain 2"/>
    <property type="match status" value="1"/>
</dbReference>
<dbReference type="Gene3D" id="3.40.47.10">
    <property type="match status" value="1"/>
</dbReference>
<dbReference type="Pfam" id="PF16197">
    <property type="entry name" value="KAsynt_C_assoc"/>
    <property type="match status" value="1"/>
</dbReference>
<feature type="domain" description="PKS/mFAS DH" evidence="10">
    <location>
        <begin position="1020"/>
        <end position="1319"/>
    </location>
</feature>
<dbReference type="InterPro" id="IPR016039">
    <property type="entry name" value="Thiolase-like"/>
</dbReference>
<dbReference type="InterPro" id="IPR016036">
    <property type="entry name" value="Malonyl_transacylase_ACP-bd"/>
</dbReference>
<dbReference type="InterPro" id="IPR049552">
    <property type="entry name" value="PKS_DH_N"/>
</dbReference>
<dbReference type="InterPro" id="IPR036736">
    <property type="entry name" value="ACP-like_sf"/>
</dbReference>
<dbReference type="Proteomes" id="UP000078397">
    <property type="component" value="Unassembled WGS sequence"/>
</dbReference>
<dbReference type="PROSITE" id="PS52019">
    <property type="entry name" value="PKS_MFAS_DH"/>
    <property type="match status" value="1"/>
</dbReference>
<dbReference type="Gene3D" id="3.30.70.3290">
    <property type="match status" value="1"/>
</dbReference>
<dbReference type="SMART" id="SM00822">
    <property type="entry name" value="PKS_KR"/>
    <property type="match status" value="1"/>
</dbReference>
<keyword evidence="12" id="KW-1185">Reference proteome</keyword>
<dbReference type="InterPro" id="IPR049900">
    <property type="entry name" value="PKS_mFAS_DH"/>
</dbReference>
<keyword evidence="1" id="KW-0596">Phosphopantetheine</keyword>
<evidence type="ECO:0000256" key="7">
    <source>
        <dbReference type="PROSITE-ProRule" id="PRU01363"/>
    </source>
</evidence>
<dbReference type="InterPro" id="IPR016035">
    <property type="entry name" value="Acyl_Trfase/lysoPLipase"/>
</dbReference>
<dbReference type="PROSITE" id="PS01162">
    <property type="entry name" value="QOR_ZETA_CRYSTAL"/>
    <property type="match status" value="1"/>
</dbReference>
<dbReference type="InterPro" id="IPR013968">
    <property type="entry name" value="PKS_KR"/>
</dbReference>
<feature type="domain" description="Ketosynthase family 3 (KS3)" evidence="9">
    <location>
        <begin position="112"/>
        <end position="532"/>
    </location>
</feature>
<feature type="domain" description="Carrier" evidence="8">
    <location>
        <begin position="2550"/>
        <end position="2627"/>
    </location>
</feature>
<dbReference type="PROSITE" id="PS50075">
    <property type="entry name" value="CARRIER"/>
    <property type="match status" value="1"/>
</dbReference>
<evidence type="ECO:0000256" key="5">
    <source>
        <dbReference type="ARBA" id="ARBA00023268"/>
    </source>
</evidence>
<dbReference type="OrthoDB" id="329835at2759"/>
<keyword evidence="2" id="KW-0597">Phosphoprotein</keyword>
<comment type="caution">
    <text evidence="11">The sequence shown here is derived from an EMBL/GenBank/DDBJ whole genome shotgun (WGS) entry which is preliminary data.</text>
</comment>
<dbReference type="STRING" id="1380566.A0A179FE94"/>
<dbReference type="Gene3D" id="1.10.1200.10">
    <property type="entry name" value="ACP-like"/>
    <property type="match status" value="1"/>
</dbReference>
<organism evidence="11 12">
    <name type="scientific">Pochonia chlamydosporia 170</name>
    <dbReference type="NCBI Taxonomy" id="1380566"/>
    <lineage>
        <taxon>Eukaryota</taxon>
        <taxon>Fungi</taxon>
        <taxon>Dikarya</taxon>
        <taxon>Ascomycota</taxon>
        <taxon>Pezizomycotina</taxon>
        <taxon>Sordariomycetes</taxon>
        <taxon>Hypocreomycetidae</taxon>
        <taxon>Hypocreales</taxon>
        <taxon>Clavicipitaceae</taxon>
        <taxon>Pochonia</taxon>
    </lineage>
</organism>
<feature type="region of interest" description="C-terminal hotdog fold" evidence="7">
    <location>
        <begin position="1170"/>
        <end position="1319"/>
    </location>
</feature>
<dbReference type="GO" id="GO:1901336">
    <property type="term" value="P:lactone biosynthetic process"/>
    <property type="evidence" value="ECO:0007669"/>
    <property type="project" value="UniProtKB-ARBA"/>
</dbReference>
<dbReference type="Pfam" id="PF13489">
    <property type="entry name" value="Methyltransf_23"/>
    <property type="match status" value="1"/>
</dbReference>
<dbReference type="GO" id="GO:0006633">
    <property type="term" value="P:fatty acid biosynthetic process"/>
    <property type="evidence" value="ECO:0007669"/>
    <property type="project" value="TreeGrafter"/>
</dbReference>
<dbReference type="InterPro" id="IPR011032">
    <property type="entry name" value="GroES-like_sf"/>
</dbReference>
<dbReference type="SMART" id="SM00826">
    <property type="entry name" value="PKS_DH"/>
    <property type="match status" value="1"/>
</dbReference>
<dbReference type="GO" id="GO:0031177">
    <property type="term" value="F:phosphopantetheine binding"/>
    <property type="evidence" value="ECO:0007669"/>
    <property type="project" value="InterPro"/>
</dbReference>
<sequence>MSLLLQPSGGIAFPQNDIMLEDLPSAQDPNGLLSGGATVSDDAGAHSIDASSHARINDNETSWRINGQANITSNDTDIHSNGADGHASVYHNGTTMSPSSSTNIPPNPGSLPRPVAICGMALRLPGGLESPQELWEFLLEKGDARCQVPKSRYNIDAYHSKSGRTGTIATQYGYFLDESIKLGGLDTSRFSLSRAELEVADPQHRRMLEVVREVFDDAGEIDFKSKNIGCYMGSYGEDWMEMQNRDHQQTGINRADGYSDFMLSSRISYEMDLKGPCMTIRTACSAALICVNEAFHAIQTGLCDGAIVGGSNLIMAPGMTSFMTEKGILSPDGHCKTFSADADGYARGEAVTAVYIKPLDAALRDGNPIRAVIRNIVSNSDGKTQGITKPSTESQEALMRKAYRDAGISDYSKTAFVECHGTGTPVGDPIETNAVANVFGDAGVYIGSVKPNLGHSEGASGLTSLIKGVLTLENRIIPPNIKFTKGNPDIPFEKRKLTVPLEPTPWPQDRLDRVSINSFGIGGSNAHAILESAQAYNVPERFAPLHQGSLDSRPHLLLFSAASSSSLKSMTDQFRPWMERNPDKMDDLAYTLAMRRENLPHRSFMVASPGQIPETASQGRRIGNSTPNLVMVFTGQGAQWPRMGRELLLRQDSVFQSSIRALDEFLGKLPDAPEWTIEEELLKLPRKSRVQSAELSQPLCTAVQIGLVDLFKSLGVEPYAVVGHSSGEVAAAYAAGVITAREAIIIAWQRGLAAKQQSRLGAMAAIGLGRTDVEKFLSPPSVVIACENSPGSVTISGDADAIETTLRRIHEELPDITARLLKVDKAYHSNHMAEVGEFYTTALRRYVPDLFDNTSTLKSPETRSKRQALFFSSVSGAEEPAQLSELRGTYWQRNLESPVLFRSAIQAVLNKVSDAAFLEIGPHTALAGPVRQTVAESPSSSDGEIPYFGAMSRGENCEESFLASVGQLFELNIPVDYSRLVRKTTSLPGLPHYPWDHTAASLWRESRISHEWRHRQFPAHPLLGIRQLESTTLEPSFRNMLLLKDTPWLRDHCIEGSIIFPCAGYIAMIGEGIRQITASQPQKPAGKDSDSFVIRNMLLNTALILREDTTIEIVTTFRPVRLTDSLDSTWWQWMISSYNGSIWTKHCSGEVTVSSTEPETAPDPNIAMLPRKVDRRKYYDVLNRAGISYGATFQRLNDLRTGTLEGIAAASLDNISCGDEEHYNLHPAIIDACIQSGPVAAMMGKIEEKHYRRVPTKIGRIVVHRVDPDMNMNFRAAAFASFVKGSSQVSSRIQCISNGKILLDMQGAILSMLETDDAETAAIAAEGEADETMRGSDAAPKALAEDLITSRFTWAPHIDFLDCHKLIRPSMPWHIYTPMLDEMARLCFVLTKRRLGLMKESSRMKETLPEQLVKYMTWIDTQVQKEQDTALKGLDDAAALDRIDVLLGQMRDTPVEDCATAIEKVLKNIDNIFTGSTDGLEMLLADNTLTNIYTATDASNRSGFISHLAHSKPNLRILEIGAGTGASTASFLKHLILPVGHPLYSKYTFTDISSGFFVGAKERLEEQGFKEDEKYDLIIATNVLHATKSLHDALCNARKLLDHRDGRLLLHELNSPSKWPNYIFGLLAGWWYGAADGRPDEPYVTPERWGEEMEKAGFDGLEAVVRDAEQPYQLNATILARAKPRVSRYEKEVILLQDDESLASNAIVQRLNERGYGVTSLRLGDTLPEQPHDIISLVDTTHPVFEDIDSGRFAAFQSIVQALSSSGAGMLWVTHLCQVNCKDPRYAQTIGTARTVRTESLIDFATCEVDDVHSSLDRIVDVFERFRARPRVTDELDEGDALDLRPDYEYAIVNGIVSVGRMFPVSIRDELSKPLVKEEVEHGHRASHEEARVALDMTKPGRLNTLHWRSAADDGDDGGAKVLKPDEVEVKIFAAGLNFKDVLGALGVIPYPEDGLGLEGAGIITRVGVDVTDLQPGNRVMFLADGSFASHVTTPAKLCERIPLHMSYEDAASMPAVFSTAFACLLNIGQLKKGQSILIHSAAGGVGLAAVQLAKMVGAEIYATVGNDDKANYLVQTFAIPRNHIFNSRNTSFVEGLMRETGGRGVDLALNSLSGELLHATWRCVAEFGKLVEIGKRDFLGGGKLDMDVFLGSRSYSGFYLDAEMARRHDVVKDLLHDIVAHFERGLISSLSPKKVFPMSSIQDGFRHLQQGTHIGKIVFSVRQPDGSLNLDIKRVVRNRMRRLQLDPSASYLLVGGLGGLGRSVARHLVEQGARSLVFLSRSAGSGAEDADTVRELEGMGSKVQLIKGSVVSEEDVVGAVQQATNLKGIIQASMVLRDENITRMSLEQWNQAVAPKVRGTWNLHNATVKAGIELDFFVLFSSMSGVTGQAGQANYAGANTFLDSFVQYRTSLQMLCSAIDIGAVQDIGYVSQDEALLKRMKATSAHGITEEELMETLSAAILLPRSKDATDQDHTYSDRNTIGLGLSLNVSLSDKDSRAFWRQDRRLAVYHNNSNKANADGDATASGGDWLKTFLARARSDTSLLKTEESANLLAIEIGKKLFGFLLKPVDELNTSAPLSQLGLDSLVSVEMRSWWRQAFGFDIRLLELLGMGTLDELGRHAVKGLLKLFGDDSS</sequence>
<dbReference type="GO" id="GO:0004312">
    <property type="term" value="F:fatty acid synthase activity"/>
    <property type="evidence" value="ECO:0007669"/>
    <property type="project" value="TreeGrafter"/>
</dbReference>
<reference evidence="11 12" key="1">
    <citation type="journal article" date="2016" name="PLoS Pathog.">
        <title>Biosynthesis of antibiotic leucinostatins in bio-control fungus Purpureocillium lilacinum and their inhibition on phytophthora revealed by genome mining.</title>
        <authorList>
            <person name="Wang G."/>
            <person name="Liu Z."/>
            <person name="Lin R."/>
            <person name="Li E."/>
            <person name="Mao Z."/>
            <person name="Ling J."/>
            <person name="Yang Y."/>
            <person name="Yin W.B."/>
            <person name="Xie B."/>
        </authorList>
    </citation>
    <scope>NUCLEOTIDE SEQUENCE [LARGE SCALE GENOMIC DNA]</scope>
    <source>
        <strain evidence="11">170</strain>
    </source>
</reference>
<dbReference type="PROSITE" id="PS52004">
    <property type="entry name" value="KS3_2"/>
    <property type="match status" value="1"/>
</dbReference>
<dbReference type="Pfam" id="PF00698">
    <property type="entry name" value="Acyl_transf_1"/>
    <property type="match status" value="1"/>
</dbReference>
<dbReference type="SMART" id="SM00823">
    <property type="entry name" value="PKS_PP"/>
    <property type="match status" value="1"/>
</dbReference>
<name>A0A179FE94_METCM</name>
<dbReference type="Pfam" id="PF14765">
    <property type="entry name" value="PS-DH"/>
    <property type="match status" value="1"/>
</dbReference>
<dbReference type="Pfam" id="PF08659">
    <property type="entry name" value="KR"/>
    <property type="match status" value="1"/>
</dbReference>
<dbReference type="Pfam" id="PF08240">
    <property type="entry name" value="ADH_N"/>
    <property type="match status" value="1"/>
</dbReference>
<keyword evidence="4" id="KW-0560">Oxidoreductase</keyword>
<dbReference type="SMART" id="SM00827">
    <property type="entry name" value="PKS_AT"/>
    <property type="match status" value="1"/>
</dbReference>